<evidence type="ECO:0000313" key="2">
    <source>
        <dbReference type="Proteomes" id="UP001458946"/>
    </source>
</evidence>
<evidence type="ECO:0008006" key="3">
    <source>
        <dbReference type="Google" id="ProtNLM"/>
    </source>
</evidence>
<dbReference type="Gene3D" id="2.160.10.10">
    <property type="entry name" value="Hexapeptide repeat proteins"/>
    <property type="match status" value="1"/>
</dbReference>
<gene>
    <name evidence="1" type="ORF">Dxin01_02830</name>
</gene>
<reference evidence="1 2" key="1">
    <citation type="submission" date="2024-02" db="EMBL/GenBank/DDBJ databases">
        <title>Deinococcus xinjiangensis NBRC 107630.</title>
        <authorList>
            <person name="Ichikawa N."/>
            <person name="Katano-Makiyama Y."/>
            <person name="Hidaka K."/>
        </authorList>
    </citation>
    <scope>NUCLEOTIDE SEQUENCE [LARGE SCALE GENOMIC DNA]</scope>
    <source>
        <strain evidence="1 2">NBRC 107630</strain>
    </source>
</reference>
<organism evidence="1 2">
    <name type="scientific">Deinococcus xinjiangensis</name>
    <dbReference type="NCBI Taxonomy" id="457454"/>
    <lineage>
        <taxon>Bacteria</taxon>
        <taxon>Thermotogati</taxon>
        <taxon>Deinococcota</taxon>
        <taxon>Deinococci</taxon>
        <taxon>Deinococcales</taxon>
        <taxon>Deinococcaceae</taxon>
        <taxon>Deinococcus</taxon>
    </lineage>
</organism>
<proteinExistence type="predicted"/>
<dbReference type="SUPFAM" id="SSF51161">
    <property type="entry name" value="Trimeric LpxA-like enzymes"/>
    <property type="match status" value="1"/>
</dbReference>
<dbReference type="RefSeq" id="WP_353543054.1">
    <property type="nucleotide sequence ID" value="NZ_BAABRN010000037.1"/>
</dbReference>
<comment type="caution">
    <text evidence="1">The sequence shown here is derived from an EMBL/GenBank/DDBJ whole genome shotgun (WGS) entry which is preliminary data.</text>
</comment>
<dbReference type="InterPro" id="IPR011004">
    <property type="entry name" value="Trimer_LpxA-like_sf"/>
</dbReference>
<sequence length="206" mass="21848">MNLQLLERLDEMRRQSNFLTVTELLSQEDNTFLDPFSTLIGSGVRLGAGNVFYPDVVVEQRGVGTVQIGDGNLLYPNTFILATSGAVMIGSHNQFGDGGCAVKLNGPSGELRIGNRGRYTSSAELVGNSTFGDGSQVVGRITVIGCHLGAGEDHTYPDADQRGAVLKGFGQARNLTLAQGQVVNGAGQFSDAPVEMQSKYHPKLSS</sequence>
<dbReference type="Proteomes" id="UP001458946">
    <property type="component" value="Unassembled WGS sequence"/>
</dbReference>
<name>A0ABP9VED5_9DEIO</name>
<keyword evidence="2" id="KW-1185">Reference proteome</keyword>
<evidence type="ECO:0000313" key="1">
    <source>
        <dbReference type="EMBL" id="GAA5503081.1"/>
    </source>
</evidence>
<protein>
    <recommendedName>
        <fullName evidence="3">AraC family transcriptional regulator</fullName>
    </recommendedName>
</protein>
<dbReference type="EMBL" id="BAABRN010000037">
    <property type="protein sequence ID" value="GAA5503081.1"/>
    <property type="molecule type" value="Genomic_DNA"/>
</dbReference>
<accession>A0ABP9VED5</accession>